<accession>A0ABS4TC07</accession>
<dbReference type="Proteomes" id="UP001519332">
    <property type="component" value="Unassembled WGS sequence"/>
</dbReference>
<dbReference type="EMBL" id="JAGINW010000001">
    <property type="protein sequence ID" value="MBP2321386.1"/>
    <property type="molecule type" value="Genomic_DNA"/>
</dbReference>
<keyword evidence="3" id="KW-1185">Reference proteome</keyword>
<dbReference type="InterPro" id="IPR041657">
    <property type="entry name" value="HTH_17"/>
</dbReference>
<dbReference type="InterPro" id="IPR010093">
    <property type="entry name" value="SinI_DNA-bd"/>
</dbReference>
<reference evidence="2 3" key="1">
    <citation type="submission" date="2021-03" db="EMBL/GenBank/DDBJ databases">
        <title>Sequencing the genomes of 1000 actinobacteria strains.</title>
        <authorList>
            <person name="Klenk H.-P."/>
        </authorList>
    </citation>
    <scope>NUCLEOTIDE SEQUENCE [LARGE SCALE GENOMIC DNA]</scope>
    <source>
        <strain evidence="2 3">DSM 46670</strain>
    </source>
</reference>
<evidence type="ECO:0000259" key="1">
    <source>
        <dbReference type="Pfam" id="PF12728"/>
    </source>
</evidence>
<dbReference type="InterPro" id="IPR009061">
    <property type="entry name" value="DNA-bd_dom_put_sf"/>
</dbReference>
<feature type="domain" description="Helix-turn-helix" evidence="1">
    <location>
        <begin position="9"/>
        <end position="54"/>
    </location>
</feature>
<name>A0ABS4TC07_9PSEU</name>
<dbReference type="NCBIfam" id="TIGR01764">
    <property type="entry name" value="excise"/>
    <property type="match status" value="1"/>
</dbReference>
<comment type="caution">
    <text evidence="2">The sequence shown here is derived from an EMBL/GenBank/DDBJ whole genome shotgun (WGS) entry which is preliminary data.</text>
</comment>
<evidence type="ECO:0000313" key="3">
    <source>
        <dbReference type="Proteomes" id="UP001519332"/>
    </source>
</evidence>
<dbReference type="Pfam" id="PF12728">
    <property type="entry name" value="HTH_17"/>
    <property type="match status" value="1"/>
</dbReference>
<dbReference type="RefSeq" id="WP_209636238.1">
    <property type="nucleotide sequence ID" value="NZ_JAGINW010000001.1"/>
</dbReference>
<protein>
    <submittedName>
        <fullName evidence="2">Excisionase family DNA binding protein</fullName>
    </submittedName>
</protein>
<evidence type="ECO:0000313" key="2">
    <source>
        <dbReference type="EMBL" id="MBP2321386.1"/>
    </source>
</evidence>
<proteinExistence type="predicted"/>
<sequence length="61" mass="6737">MALTPKSVNTQQASELLGIPTRSVRRLIENGQLGAVRLGRYLVIPIEEIDRLLAPARRGDI</sequence>
<gene>
    <name evidence="2" type="ORF">JOF56_001771</name>
</gene>
<organism evidence="2 3">
    <name type="scientific">Kibdelosporangium banguiense</name>
    <dbReference type="NCBI Taxonomy" id="1365924"/>
    <lineage>
        <taxon>Bacteria</taxon>
        <taxon>Bacillati</taxon>
        <taxon>Actinomycetota</taxon>
        <taxon>Actinomycetes</taxon>
        <taxon>Pseudonocardiales</taxon>
        <taxon>Pseudonocardiaceae</taxon>
        <taxon>Kibdelosporangium</taxon>
    </lineage>
</organism>
<dbReference type="SUPFAM" id="SSF46955">
    <property type="entry name" value="Putative DNA-binding domain"/>
    <property type="match status" value="1"/>
</dbReference>